<dbReference type="GeneID" id="19979115"/>
<feature type="compositionally biased region" description="Basic and acidic residues" evidence="1">
    <location>
        <begin position="16"/>
        <end position="29"/>
    </location>
</feature>
<feature type="region of interest" description="Disordered" evidence="1">
    <location>
        <begin position="112"/>
        <end position="132"/>
    </location>
</feature>
<evidence type="ECO:0000313" key="2">
    <source>
        <dbReference type="EMBL" id="ETI28173.1"/>
    </source>
</evidence>
<feature type="region of interest" description="Disordered" evidence="1">
    <location>
        <begin position="1"/>
        <end position="29"/>
    </location>
</feature>
<proteinExistence type="predicted"/>
<dbReference type="EMBL" id="KB822697">
    <property type="protein sequence ID" value="ETI28173.1"/>
    <property type="molecule type" value="Genomic_DNA"/>
</dbReference>
<dbReference type="OrthoDB" id="4505928at2759"/>
<dbReference type="VEuPathDB" id="FungiDB:G647_00622"/>
<protein>
    <recommendedName>
        <fullName evidence="4">BZIP domain-containing protein</fullName>
    </recommendedName>
</protein>
<name>V9DPD2_9EURO</name>
<reference evidence="2 3" key="1">
    <citation type="submission" date="2013-03" db="EMBL/GenBank/DDBJ databases">
        <title>The Genome Sequence of Cladophialophora carrionii CBS 160.54.</title>
        <authorList>
            <consortium name="The Broad Institute Genomics Platform"/>
            <person name="Cuomo C."/>
            <person name="de Hoog S."/>
            <person name="Gorbushina A."/>
            <person name="Walker B."/>
            <person name="Young S.K."/>
            <person name="Zeng Q."/>
            <person name="Gargeya S."/>
            <person name="Fitzgerald M."/>
            <person name="Haas B."/>
            <person name="Abouelleil A."/>
            <person name="Allen A.W."/>
            <person name="Alvarado L."/>
            <person name="Arachchi H.M."/>
            <person name="Berlin A.M."/>
            <person name="Chapman S.B."/>
            <person name="Gainer-Dewar J."/>
            <person name="Goldberg J."/>
            <person name="Griggs A."/>
            <person name="Gujja S."/>
            <person name="Hansen M."/>
            <person name="Howarth C."/>
            <person name="Imamovic A."/>
            <person name="Ireland A."/>
            <person name="Larimer J."/>
            <person name="McCowan C."/>
            <person name="Murphy C."/>
            <person name="Pearson M."/>
            <person name="Poon T.W."/>
            <person name="Priest M."/>
            <person name="Roberts A."/>
            <person name="Saif S."/>
            <person name="Shea T."/>
            <person name="Sisk P."/>
            <person name="Sykes S."/>
            <person name="Wortman J."/>
            <person name="Nusbaum C."/>
            <person name="Birren B."/>
        </authorList>
    </citation>
    <scope>NUCLEOTIDE SEQUENCE [LARGE SCALE GENOMIC DNA]</scope>
    <source>
        <strain evidence="2 3">CBS 160.54</strain>
    </source>
</reference>
<evidence type="ECO:0008006" key="4">
    <source>
        <dbReference type="Google" id="ProtNLM"/>
    </source>
</evidence>
<dbReference type="AlphaFoldDB" id="V9DPD2"/>
<dbReference type="HOGENOM" id="CLU_075846_0_0_1"/>
<dbReference type="Proteomes" id="UP000030678">
    <property type="component" value="Unassembled WGS sequence"/>
</dbReference>
<dbReference type="CDD" id="cd14688">
    <property type="entry name" value="bZIP_YAP"/>
    <property type="match status" value="1"/>
</dbReference>
<dbReference type="Gene3D" id="1.20.5.170">
    <property type="match status" value="1"/>
</dbReference>
<dbReference type="RefSeq" id="XP_008722247.1">
    <property type="nucleotide sequence ID" value="XM_008724025.1"/>
</dbReference>
<evidence type="ECO:0000256" key="1">
    <source>
        <dbReference type="SAM" id="MobiDB-lite"/>
    </source>
</evidence>
<feature type="compositionally biased region" description="Polar residues" evidence="1">
    <location>
        <begin position="116"/>
        <end position="132"/>
    </location>
</feature>
<gene>
    <name evidence="2" type="ORF">G647_00622</name>
</gene>
<evidence type="ECO:0000313" key="3">
    <source>
        <dbReference type="Proteomes" id="UP000030678"/>
    </source>
</evidence>
<accession>V9DPD2</accession>
<dbReference type="PANTHER" id="PTHR42070">
    <property type="entry name" value="FILAMENT ASSOCIATED PROTEIN, PUTATIVE (AFU_ORTHOLOGUE AFUA_8G06630)-RELATED"/>
    <property type="match status" value="1"/>
</dbReference>
<organism evidence="2 3">
    <name type="scientific">Cladophialophora carrionii CBS 160.54</name>
    <dbReference type="NCBI Taxonomy" id="1279043"/>
    <lineage>
        <taxon>Eukaryota</taxon>
        <taxon>Fungi</taxon>
        <taxon>Dikarya</taxon>
        <taxon>Ascomycota</taxon>
        <taxon>Pezizomycotina</taxon>
        <taxon>Eurotiomycetes</taxon>
        <taxon>Chaetothyriomycetidae</taxon>
        <taxon>Chaetothyriales</taxon>
        <taxon>Herpotrichiellaceae</taxon>
        <taxon>Cladophialophora</taxon>
    </lineage>
</organism>
<sequence length="284" mass="31052">MASDGSASSASTAPKSKQERIRDNQRRSRARRQEYLADLERRVKECHINCREAELQRSAFAHLQVENARLRDILKAAGINPDLVDGFGRHSEAAAQAAAHRHIRPKFQPAFPGEQPDTTNAMTQASSPGQCCPPTLTSSQLCASAPALPMDAPGAFGNQQAVPFMAAPTTDAMDLSLTADISPTLEGWTLRPDDKESMEIPFCCDTFLMPSEGPPLVDDGNTIQCSVAKKMIDQYHPTPTEMEEIRARLAAGFALPRPSEPGCRVNTQLLFDVLQDMNSRELYG</sequence>
<feature type="compositionally biased region" description="Low complexity" evidence="1">
    <location>
        <begin position="1"/>
        <end position="13"/>
    </location>
</feature>
<dbReference type="PANTHER" id="PTHR42070:SF1">
    <property type="entry name" value="FILAMENT ASSOCIATED PROTEIN, PUTATIVE (AFU_ORTHOLOGUE AFUA_8G06630)-RELATED"/>
    <property type="match status" value="1"/>
</dbReference>